<feature type="region of interest" description="Disordered" evidence="1">
    <location>
        <begin position="35"/>
        <end position="61"/>
    </location>
</feature>
<dbReference type="EMBL" id="KV425977">
    <property type="protein sequence ID" value="KZV94203.1"/>
    <property type="molecule type" value="Genomic_DNA"/>
</dbReference>
<dbReference type="PANTHER" id="PTHR47332:SF4">
    <property type="entry name" value="SET DOMAIN-CONTAINING PROTEIN 5"/>
    <property type="match status" value="1"/>
</dbReference>
<gene>
    <name evidence="3" type="ORF">EXIGLDRAFT_709116</name>
</gene>
<dbReference type="Proteomes" id="UP000077266">
    <property type="component" value="Unassembled WGS sequence"/>
</dbReference>
<dbReference type="SMART" id="SM00317">
    <property type="entry name" value="SET"/>
    <property type="match status" value="1"/>
</dbReference>
<sequence>MSSSTQSGARSGAQDQMSPSDITALEKAFQDMLSSTQVKTVSEGSTTTREPAHEDSEEFDFEDEYSWLDRMTPSESAAFERAALETLFTAEGLPVPAEFRYLLTSESDIAFPSGNDVYDHSLTARFSLDETELKNPAAPKDFFDIQNLNRAISPADAERSDVQKRFRNPSDAPDPNAACIMGFGADNGAHVGVVCDPRTRQFLRAHPLFRKPLCIEPHYSAIPVYIAPSGVHADAGQGLFAACRITVKERLFREPPLLISPARISGHIALQFDTFVVDRVVPPRVRAAYDALHNCWPASNNAEHRFGIVRTNSIALNFPTRTREDPLTGCFQLLSRANHSCMPNVVFEWDYKTFQGSLIAVRPIEAGEEIFLSYTDISARKAVRRETLQRMYRFKCTCLKCGPN</sequence>
<accession>A0A165J1U5</accession>
<dbReference type="InterPro" id="IPR001214">
    <property type="entry name" value="SET_dom"/>
</dbReference>
<feature type="region of interest" description="Disordered" evidence="1">
    <location>
        <begin position="1"/>
        <end position="22"/>
    </location>
</feature>
<feature type="compositionally biased region" description="Polar residues" evidence="1">
    <location>
        <begin position="1"/>
        <end position="21"/>
    </location>
</feature>
<feature type="compositionally biased region" description="Polar residues" evidence="1">
    <location>
        <begin position="35"/>
        <end position="49"/>
    </location>
</feature>
<dbReference type="InParanoid" id="A0A165J1U5"/>
<reference evidence="3 4" key="1">
    <citation type="journal article" date="2016" name="Mol. Biol. Evol.">
        <title>Comparative Genomics of Early-Diverging Mushroom-Forming Fungi Provides Insights into the Origins of Lignocellulose Decay Capabilities.</title>
        <authorList>
            <person name="Nagy L.G."/>
            <person name="Riley R."/>
            <person name="Tritt A."/>
            <person name="Adam C."/>
            <person name="Daum C."/>
            <person name="Floudas D."/>
            <person name="Sun H."/>
            <person name="Yadav J.S."/>
            <person name="Pangilinan J."/>
            <person name="Larsson K.H."/>
            <person name="Matsuura K."/>
            <person name="Barry K."/>
            <person name="Labutti K."/>
            <person name="Kuo R."/>
            <person name="Ohm R.A."/>
            <person name="Bhattacharya S.S."/>
            <person name="Shirouzu T."/>
            <person name="Yoshinaga Y."/>
            <person name="Martin F.M."/>
            <person name="Grigoriev I.V."/>
            <person name="Hibbett D.S."/>
        </authorList>
    </citation>
    <scope>NUCLEOTIDE SEQUENCE [LARGE SCALE GENOMIC DNA]</scope>
    <source>
        <strain evidence="3 4">HHB12029</strain>
    </source>
</reference>
<dbReference type="InterPro" id="IPR046341">
    <property type="entry name" value="SET_dom_sf"/>
</dbReference>
<evidence type="ECO:0000256" key="1">
    <source>
        <dbReference type="SAM" id="MobiDB-lite"/>
    </source>
</evidence>
<name>A0A165J1U5_EXIGL</name>
<organism evidence="3 4">
    <name type="scientific">Exidia glandulosa HHB12029</name>
    <dbReference type="NCBI Taxonomy" id="1314781"/>
    <lineage>
        <taxon>Eukaryota</taxon>
        <taxon>Fungi</taxon>
        <taxon>Dikarya</taxon>
        <taxon>Basidiomycota</taxon>
        <taxon>Agaricomycotina</taxon>
        <taxon>Agaricomycetes</taxon>
        <taxon>Auriculariales</taxon>
        <taxon>Exidiaceae</taxon>
        <taxon>Exidia</taxon>
    </lineage>
</organism>
<dbReference type="OrthoDB" id="5945798at2759"/>
<dbReference type="PANTHER" id="PTHR47332">
    <property type="entry name" value="SET DOMAIN-CONTAINING PROTEIN 5"/>
    <property type="match status" value="1"/>
</dbReference>
<dbReference type="Pfam" id="PF00856">
    <property type="entry name" value="SET"/>
    <property type="match status" value="1"/>
</dbReference>
<dbReference type="PROSITE" id="PS50280">
    <property type="entry name" value="SET"/>
    <property type="match status" value="1"/>
</dbReference>
<dbReference type="InterPro" id="IPR053185">
    <property type="entry name" value="SET_domain_protein"/>
</dbReference>
<dbReference type="AlphaFoldDB" id="A0A165J1U5"/>
<dbReference type="CDD" id="cd20071">
    <property type="entry name" value="SET_SMYD"/>
    <property type="match status" value="1"/>
</dbReference>
<evidence type="ECO:0000313" key="3">
    <source>
        <dbReference type="EMBL" id="KZV94203.1"/>
    </source>
</evidence>
<evidence type="ECO:0000313" key="4">
    <source>
        <dbReference type="Proteomes" id="UP000077266"/>
    </source>
</evidence>
<dbReference type="Gene3D" id="2.170.270.10">
    <property type="entry name" value="SET domain"/>
    <property type="match status" value="1"/>
</dbReference>
<evidence type="ECO:0000259" key="2">
    <source>
        <dbReference type="PROSITE" id="PS50280"/>
    </source>
</evidence>
<protein>
    <submittedName>
        <fullName evidence="3">SET domain-containing protein</fullName>
    </submittedName>
</protein>
<feature type="domain" description="SET" evidence="2">
    <location>
        <begin position="222"/>
        <end position="375"/>
    </location>
</feature>
<keyword evidence="4" id="KW-1185">Reference proteome</keyword>
<proteinExistence type="predicted"/>
<dbReference type="STRING" id="1314781.A0A165J1U5"/>
<dbReference type="SUPFAM" id="SSF82199">
    <property type="entry name" value="SET domain"/>
    <property type="match status" value="1"/>
</dbReference>